<keyword evidence="2" id="KW-1185">Reference proteome</keyword>
<dbReference type="Proteomes" id="UP000789405">
    <property type="component" value="Unassembled WGS sequence"/>
</dbReference>
<proteinExistence type="predicted"/>
<dbReference type="EMBL" id="CAJVPY010016586">
    <property type="protein sequence ID" value="CAG8757815.1"/>
    <property type="molecule type" value="Genomic_DNA"/>
</dbReference>
<feature type="non-terminal residue" evidence="1">
    <location>
        <position position="1"/>
    </location>
</feature>
<dbReference type="AlphaFoldDB" id="A0A9N9J094"/>
<comment type="caution">
    <text evidence="1">The sequence shown here is derived from an EMBL/GenBank/DDBJ whole genome shotgun (WGS) entry which is preliminary data.</text>
</comment>
<gene>
    <name evidence="1" type="ORF">DERYTH_LOCUS17514</name>
</gene>
<accession>A0A9N9J094</accession>
<organism evidence="1 2">
    <name type="scientific">Dentiscutata erythropus</name>
    <dbReference type="NCBI Taxonomy" id="1348616"/>
    <lineage>
        <taxon>Eukaryota</taxon>
        <taxon>Fungi</taxon>
        <taxon>Fungi incertae sedis</taxon>
        <taxon>Mucoromycota</taxon>
        <taxon>Glomeromycotina</taxon>
        <taxon>Glomeromycetes</taxon>
        <taxon>Diversisporales</taxon>
        <taxon>Gigasporaceae</taxon>
        <taxon>Dentiscutata</taxon>
    </lineage>
</organism>
<evidence type="ECO:0000313" key="1">
    <source>
        <dbReference type="EMBL" id="CAG8757815.1"/>
    </source>
</evidence>
<protein>
    <submittedName>
        <fullName evidence="1">4398_t:CDS:1</fullName>
    </submittedName>
</protein>
<dbReference type="OrthoDB" id="2409328at2759"/>
<sequence length="96" mass="11467">KYYRARSTYLSKEAIKEIKNSAGKGPNIIYTMAKKYYISPSRVKEYIENRERKQQVDFILSSILSQNSRFIGDSPSHNFWNKEIERIYNLYSELPY</sequence>
<evidence type="ECO:0000313" key="2">
    <source>
        <dbReference type="Proteomes" id="UP000789405"/>
    </source>
</evidence>
<name>A0A9N9J094_9GLOM</name>
<reference evidence="1" key="1">
    <citation type="submission" date="2021-06" db="EMBL/GenBank/DDBJ databases">
        <authorList>
            <person name="Kallberg Y."/>
            <person name="Tangrot J."/>
            <person name="Rosling A."/>
        </authorList>
    </citation>
    <scope>NUCLEOTIDE SEQUENCE</scope>
    <source>
        <strain evidence="1">MA453B</strain>
    </source>
</reference>